<dbReference type="AlphaFoldDB" id="A0AAV4WKP2"/>
<evidence type="ECO:0000313" key="2">
    <source>
        <dbReference type="Proteomes" id="UP001054837"/>
    </source>
</evidence>
<protein>
    <submittedName>
        <fullName evidence="1">Uncharacterized protein</fullName>
    </submittedName>
</protein>
<dbReference type="EMBL" id="BPLQ01014794">
    <property type="protein sequence ID" value="GIY83207.1"/>
    <property type="molecule type" value="Genomic_DNA"/>
</dbReference>
<sequence length="110" mass="12307">MYLHSFSTTGSVVFTGASWNGMQSVVSSDEKQIERNMPGGFSDCFKTFFPDQECAIPCSLDSINSILYFTSDPKLIKGLGLQNPALRMSRQPRNILARAVWRYCPHALQP</sequence>
<organism evidence="1 2">
    <name type="scientific">Caerostris darwini</name>
    <dbReference type="NCBI Taxonomy" id="1538125"/>
    <lineage>
        <taxon>Eukaryota</taxon>
        <taxon>Metazoa</taxon>
        <taxon>Ecdysozoa</taxon>
        <taxon>Arthropoda</taxon>
        <taxon>Chelicerata</taxon>
        <taxon>Arachnida</taxon>
        <taxon>Araneae</taxon>
        <taxon>Araneomorphae</taxon>
        <taxon>Entelegynae</taxon>
        <taxon>Araneoidea</taxon>
        <taxon>Araneidae</taxon>
        <taxon>Caerostris</taxon>
    </lineage>
</organism>
<accession>A0AAV4WKP2</accession>
<proteinExistence type="predicted"/>
<reference evidence="1 2" key="1">
    <citation type="submission" date="2021-06" db="EMBL/GenBank/DDBJ databases">
        <title>Caerostris darwini draft genome.</title>
        <authorList>
            <person name="Kono N."/>
            <person name="Arakawa K."/>
        </authorList>
    </citation>
    <scope>NUCLEOTIDE SEQUENCE [LARGE SCALE GENOMIC DNA]</scope>
</reference>
<keyword evidence="2" id="KW-1185">Reference proteome</keyword>
<gene>
    <name evidence="1" type="ORF">CDAR_612761</name>
</gene>
<evidence type="ECO:0000313" key="1">
    <source>
        <dbReference type="EMBL" id="GIY83207.1"/>
    </source>
</evidence>
<name>A0AAV4WKP2_9ARAC</name>
<dbReference type="Proteomes" id="UP001054837">
    <property type="component" value="Unassembled WGS sequence"/>
</dbReference>
<comment type="caution">
    <text evidence="1">The sequence shown here is derived from an EMBL/GenBank/DDBJ whole genome shotgun (WGS) entry which is preliminary data.</text>
</comment>